<dbReference type="InterPro" id="IPR036116">
    <property type="entry name" value="FN3_sf"/>
</dbReference>
<gene>
    <name evidence="4" type="ORF">GMST_18940</name>
</gene>
<proteinExistence type="predicted"/>
<dbReference type="InterPro" id="IPR036439">
    <property type="entry name" value="Dockerin_dom_sf"/>
</dbReference>
<dbReference type="InterPro" id="IPR016134">
    <property type="entry name" value="Dockerin_dom"/>
</dbReference>
<evidence type="ECO:0000259" key="2">
    <source>
        <dbReference type="PROSITE" id="PS50853"/>
    </source>
</evidence>
<dbReference type="RefSeq" id="WP_183354387.1">
    <property type="nucleotide sequence ID" value="NZ_BLXX01000004.1"/>
</dbReference>
<keyword evidence="5" id="KW-1185">Reference proteome</keyword>
<feature type="domain" description="Dockerin" evidence="3">
    <location>
        <begin position="748"/>
        <end position="810"/>
    </location>
</feature>
<dbReference type="InterPro" id="IPR018247">
    <property type="entry name" value="EF_Hand_1_Ca_BS"/>
</dbReference>
<feature type="chain" id="PRO_5028333915" description="Dockerin domain-containing protein" evidence="1">
    <location>
        <begin position="27"/>
        <end position="810"/>
    </location>
</feature>
<evidence type="ECO:0008006" key="6">
    <source>
        <dbReference type="Google" id="ProtNLM"/>
    </source>
</evidence>
<evidence type="ECO:0000259" key="3">
    <source>
        <dbReference type="PROSITE" id="PS51766"/>
    </source>
</evidence>
<dbReference type="GO" id="GO:0004553">
    <property type="term" value="F:hydrolase activity, hydrolyzing O-glycosyl compounds"/>
    <property type="evidence" value="ECO:0007669"/>
    <property type="project" value="InterPro"/>
</dbReference>
<comment type="caution">
    <text evidence="4">The sequence shown here is derived from an EMBL/GenBank/DDBJ whole genome shotgun (WGS) entry which is preliminary data.</text>
</comment>
<dbReference type="InterPro" id="IPR013783">
    <property type="entry name" value="Ig-like_fold"/>
</dbReference>
<dbReference type="SUPFAM" id="SSF63446">
    <property type="entry name" value="Type I dockerin domain"/>
    <property type="match status" value="1"/>
</dbReference>
<organism evidence="4 5">
    <name type="scientific">Geomonas silvestris</name>
    <dbReference type="NCBI Taxonomy" id="2740184"/>
    <lineage>
        <taxon>Bacteria</taxon>
        <taxon>Pseudomonadati</taxon>
        <taxon>Thermodesulfobacteriota</taxon>
        <taxon>Desulfuromonadia</taxon>
        <taxon>Geobacterales</taxon>
        <taxon>Geobacteraceae</taxon>
        <taxon>Geomonas</taxon>
    </lineage>
</organism>
<dbReference type="PROSITE" id="PS00018">
    <property type="entry name" value="EF_HAND_1"/>
    <property type="match status" value="1"/>
</dbReference>
<dbReference type="Gene3D" id="2.60.40.10">
    <property type="entry name" value="Immunoglobulins"/>
    <property type="match status" value="1"/>
</dbReference>
<dbReference type="Gene3D" id="1.10.1330.10">
    <property type="entry name" value="Dockerin domain"/>
    <property type="match status" value="1"/>
</dbReference>
<dbReference type="InterPro" id="IPR003961">
    <property type="entry name" value="FN3_dom"/>
</dbReference>
<dbReference type="Pfam" id="PF00404">
    <property type="entry name" value="Dockerin_1"/>
    <property type="match status" value="1"/>
</dbReference>
<dbReference type="AlphaFoldDB" id="A0A6V8MIR6"/>
<dbReference type="Pfam" id="PF25788">
    <property type="entry name" value="Ig_Rha78A_N"/>
    <property type="match status" value="1"/>
</dbReference>
<dbReference type="Proteomes" id="UP000556026">
    <property type="component" value="Unassembled WGS sequence"/>
</dbReference>
<accession>A0A6V8MIR6</accession>
<feature type="signal peptide" evidence="1">
    <location>
        <begin position="1"/>
        <end position="26"/>
    </location>
</feature>
<dbReference type="PROSITE" id="PS51766">
    <property type="entry name" value="DOCKERIN"/>
    <property type="match status" value="1"/>
</dbReference>
<evidence type="ECO:0000313" key="4">
    <source>
        <dbReference type="EMBL" id="GFO59569.1"/>
    </source>
</evidence>
<sequence length="810" mass="87388">MKPKTSLTGIITMLLLGWLFASLAAAAETIVYSEGFEASNGGYTLLTSGPSANWQWGTPPAAPGPGGAHGGTKCWGTNFGAQMPRPVDESIVSPPLKLPQVSADQIIRVRFWAFVSIDGMYDRGQFFVSKDRVSWDSLAQFYNNMETSPYTTPGWHKYEFTVSNSYASNADPNQNIIYLRFRLGTPYSSYNFYCGGGDDRSGLFVDDLAITYYDIEATKKIFTLTAWEDPSAWASCPWIAPWNGSRYEVDNDIYSVARMPENEYRDYYRLGVPLAARDGFYPMELLERESEVSYTDSLVLWEIDHPADVAVAPDQAGVLHPYRPAALSAPLTATAQGKEVAASLSAADGKGVAAYNGDTVTVNFGSANIASGATLVLGVTGFVLGDGTVQPYSGTPAVVVETADGSGGWVERGRLLPRYAYSVAAFDLRPYLTQGQPVNVRLRAISHDIKYHLVDFVALYAGAAPGFRVSPVAPGKATFSGRDVLATLTSDDGNYLRLAPGDKAALEFPVLPLAAGNVREFVLVSKGYYVPTSGSYLVYTWDGNSWVQRDGHSYPGSTVSMDFDLSLFLPDPTGQYRVRIWQDFQYESAGIDAVAMKVGGIAAPLASAFDNRYNASVLGKLLALDGVTDNWSSCPRNRVVDVSFTPPGVANVPPTVNPVQASGGTSPTISWNYRDPEGSPQARAQVQVWTGTGATGTILWNPPEFTGTGQSVAYAGSALQPGGTYYARVQANDGQDWGPWAEAAFTIPLQICGDLNGDGKTNTSDYLIFQKALGKRTGQAGYSAAADMDGDGVVSLKDYSLWYACYLKFR</sequence>
<protein>
    <recommendedName>
        <fullName evidence="6">Dockerin domain-containing protein</fullName>
    </recommendedName>
</protein>
<feature type="domain" description="Fibronectin type-III" evidence="2">
    <location>
        <begin position="652"/>
        <end position="754"/>
    </location>
</feature>
<dbReference type="CDD" id="cd14256">
    <property type="entry name" value="Dockerin_I"/>
    <property type="match status" value="1"/>
</dbReference>
<keyword evidence="1" id="KW-0732">Signal</keyword>
<reference evidence="5" key="1">
    <citation type="submission" date="2020-06" db="EMBL/GenBank/DDBJ databases">
        <title>Draft genomic sequence of Geomonas sp. Red330.</title>
        <authorList>
            <person name="Itoh H."/>
            <person name="Zhenxing X."/>
            <person name="Ushijima N."/>
            <person name="Masuda Y."/>
            <person name="Shiratori Y."/>
            <person name="Senoo K."/>
        </authorList>
    </citation>
    <scope>NUCLEOTIDE SEQUENCE [LARGE SCALE GENOMIC DNA]</scope>
    <source>
        <strain evidence="5">Red330</strain>
    </source>
</reference>
<dbReference type="PROSITE" id="PS50853">
    <property type="entry name" value="FN3"/>
    <property type="match status" value="1"/>
</dbReference>
<dbReference type="CDD" id="cd00063">
    <property type="entry name" value="FN3"/>
    <property type="match status" value="1"/>
</dbReference>
<dbReference type="SUPFAM" id="SSF49265">
    <property type="entry name" value="Fibronectin type III"/>
    <property type="match status" value="1"/>
</dbReference>
<dbReference type="EMBL" id="BLXX01000004">
    <property type="protein sequence ID" value="GFO59569.1"/>
    <property type="molecule type" value="Genomic_DNA"/>
</dbReference>
<dbReference type="InterPro" id="IPR002105">
    <property type="entry name" value="Dockerin_1_rpt"/>
</dbReference>
<name>A0A6V8MIR6_9BACT</name>
<evidence type="ECO:0000313" key="5">
    <source>
        <dbReference type="Proteomes" id="UP000556026"/>
    </source>
</evidence>
<dbReference type="GO" id="GO:0000272">
    <property type="term" value="P:polysaccharide catabolic process"/>
    <property type="evidence" value="ECO:0007669"/>
    <property type="project" value="InterPro"/>
</dbReference>
<evidence type="ECO:0000256" key="1">
    <source>
        <dbReference type="SAM" id="SignalP"/>
    </source>
</evidence>